<dbReference type="Pfam" id="PF22013">
    <property type="entry name" value="PG_1098_Fer"/>
    <property type="match status" value="1"/>
</dbReference>
<dbReference type="InterPro" id="IPR054168">
    <property type="entry name" value="PG_1098_Fer"/>
</dbReference>
<keyword evidence="3" id="KW-0808">Transferase</keyword>
<protein>
    <submittedName>
        <fullName evidence="3">Class I SAM-dependent methyltransferase</fullName>
    </submittedName>
</protein>
<dbReference type="Proteomes" id="UP001254488">
    <property type="component" value="Unassembled WGS sequence"/>
</dbReference>
<evidence type="ECO:0000259" key="1">
    <source>
        <dbReference type="Pfam" id="PF18096"/>
    </source>
</evidence>
<dbReference type="Pfam" id="PF18096">
    <property type="entry name" value="Thump_like"/>
    <property type="match status" value="1"/>
</dbReference>
<dbReference type="SUPFAM" id="SSF53335">
    <property type="entry name" value="S-adenosyl-L-methionine-dependent methyltransferases"/>
    <property type="match status" value="1"/>
</dbReference>
<feature type="domain" description="PG-1098 ferredoxin-like" evidence="2">
    <location>
        <begin position="273"/>
        <end position="315"/>
    </location>
</feature>
<evidence type="ECO:0000313" key="4">
    <source>
        <dbReference type="Proteomes" id="UP001254488"/>
    </source>
</evidence>
<gene>
    <name evidence="3" type="ORF">RM538_02120</name>
</gene>
<evidence type="ECO:0000313" key="3">
    <source>
        <dbReference type="EMBL" id="MDT0554779.1"/>
    </source>
</evidence>
<reference evidence="3 4" key="1">
    <citation type="submission" date="2023-09" db="EMBL/GenBank/DDBJ databases">
        <authorList>
            <person name="Rey-Velasco X."/>
        </authorList>
    </citation>
    <scope>NUCLEOTIDE SEQUENCE [LARGE SCALE GENOMIC DNA]</scope>
    <source>
        <strain evidence="3 4">W242</strain>
    </source>
</reference>
<keyword evidence="4" id="KW-1185">Reference proteome</keyword>
<dbReference type="InterPro" id="IPR029063">
    <property type="entry name" value="SAM-dependent_MTases_sf"/>
</dbReference>
<evidence type="ECO:0000259" key="2">
    <source>
        <dbReference type="Pfam" id="PF22013"/>
    </source>
</evidence>
<dbReference type="Gene3D" id="3.40.50.150">
    <property type="entry name" value="Vaccinia Virus protein VP39"/>
    <property type="match status" value="1"/>
</dbReference>
<accession>A0ABU2Y9C3</accession>
<dbReference type="RefSeq" id="WP_311331736.1">
    <property type="nucleotide sequence ID" value="NZ_JAVRHZ010000001.1"/>
</dbReference>
<comment type="caution">
    <text evidence="3">The sequence shown here is derived from an EMBL/GenBank/DDBJ whole genome shotgun (WGS) entry which is preliminary data.</text>
</comment>
<dbReference type="GO" id="GO:0032259">
    <property type="term" value="P:methylation"/>
    <property type="evidence" value="ECO:0007669"/>
    <property type="project" value="UniProtKB-KW"/>
</dbReference>
<name>A0ABU2Y9C3_9FLAO</name>
<proteinExistence type="predicted"/>
<dbReference type="InterPro" id="IPR041497">
    <property type="entry name" value="Thump-like"/>
</dbReference>
<sequence>MNPNLLHKEVQDFIKNQEVDLKTLAFKKSPFVGISTKELVQQIASRNKIRKKLPTWYHTENILYPPTLNLEQTSSEITAKYKASIISGNSLADITGGFGVDSYYFSKKFKDVTHFEVNESLSSLSKHNFEQLNKQIKVIAGNGLQLINNKKYDVIYIDPSRRNQQKNKVLFLEDYEPNIIEHLEHLFSITPVVLVKTSPMIDISKGVSDLIHVSEIHIVAVQNEVKELLWLLTKEISGETKLIATNHTKEGATFFKINYNKSYTATYSNPSKYLYEPNASILKSGAFNAVSEKYSLNKLAKHSHLYTSDKLVHFPGRSFVIKDLITYTKKEVNKKVTGIKANITTRNFTETVSQLKKKWKVKDGGDTYLFFTTLQDRKKVVLICEKTK</sequence>
<organism evidence="3 4">
    <name type="scientific">Patiriisocius hiemis</name>
    <dbReference type="NCBI Taxonomy" id="3075604"/>
    <lineage>
        <taxon>Bacteria</taxon>
        <taxon>Pseudomonadati</taxon>
        <taxon>Bacteroidota</taxon>
        <taxon>Flavobacteriia</taxon>
        <taxon>Flavobacteriales</taxon>
        <taxon>Flavobacteriaceae</taxon>
        <taxon>Patiriisocius</taxon>
    </lineage>
</organism>
<dbReference type="GO" id="GO:0008168">
    <property type="term" value="F:methyltransferase activity"/>
    <property type="evidence" value="ECO:0007669"/>
    <property type="project" value="UniProtKB-KW"/>
</dbReference>
<keyword evidence="3" id="KW-0489">Methyltransferase</keyword>
<dbReference type="EMBL" id="JAVRHZ010000001">
    <property type="protein sequence ID" value="MDT0554779.1"/>
    <property type="molecule type" value="Genomic_DNA"/>
</dbReference>
<feature type="domain" description="THUMP-like" evidence="1">
    <location>
        <begin position="316"/>
        <end position="386"/>
    </location>
</feature>
<dbReference type="Gene3D" id="1.10.10.1110">
    <property type="entry name" value="Methyltransferase PG1098, N-terminal domain"/>
    <property type="match status" value="1"/>
</dbReference>